<feature type="region of interest" description="Disordered" evidence="1">
    <location>
        <begin position="101"/>
        <end position="127"/>
    </location>
</feature>
<comment type="caution">
    <text evidence="3">The sequence shown here is derived from an EMBL/GenBank/DDBJ whole genome shotgun (WGS) entry which is preliminary data.</text>
</comment>
<dbReference type="PANTHER" id="PTHR33112">
    <property type="entry name" value="DOMAIN PROTEIN, PUTATIVE-RELATED"/>
    <property type="match status" value="1"/>
</dbReference>
<dbReference type="InterPro" id="IPR010730">
    <property type="entry name" value="HET"/>
</dbReference>
<dbReference type="Pfam" id="PF06985">
    <property type="entry name" value="HET"/>
    <property type="match status" value="1"/>
</dbReference>
<dbReference type="STRING" id="2594813.A0A395MTV5"/>
<dbReference type="AlphaFoldDB" id="A0A395MTV5"/>
<keyword evidence="4" id="KW-1185">Reference proteome</keyword>
<reference evidence="3 4" key="1">
    <citation type="journal article" date="2018" name="PLoS Pathog.">
        <title>Evolution of structural diversity of trichothecenes, a family of toxins produced by plant pathogenic and entomopathogenic fungi.</title>
        <authorList>
            <person name="Proctor R.H."/>
            <person name="McCormick S.P."/>
            <person name="Kim H.S."/>
            <person name="Cardoza R.E."/>
            <person name="Stanley A.M."/>
            <person name="Lindo L."/>
            <person name="Kelly A."/>
            <person name="Brown D.W."/>
            <person name="Lee T."/>
            <person name="Vaughan M.M."/>
            <person name="Alexander N.J."/>
            <person name="Busman M."/>
            <person name="Gutierrez S."/>
        </authorList>
    </citation>
    <scope>NUCLEOTIDE SEQUENCE [LARGE SCALE GENOMIC DNA]</scope>
    <source>
        <strain evidence="3 4">NRRL 13405</strain>
    </source>
</reference>
<name>A0A395MTV5_9HYPO</name>
<organism evidence="3 4">
    <name type="scientific">Fusarium flagelliforme</name>
    <dbReference type="NCBI Taxonomy" id="2675880"/>
    <lineage>
        <taxon>Eukaryota</taxon>
        <taxon>Fungi</taxon>
        <taxon>Dikarya</taxon>
        <taxon>Ascomycota</taxon>
        <taxon>Pezizomycotina</taxon>
        <taxon>Sordariomycetes</taxon>
        <taxon>Hypocreomycetidae</taxon>
        <taxon>Hypocreales</taxon>
        <taxon>Nectriaceae</taxon>
        <taxon>Fusarium</taxon>
        <taxon>Fusarium incarnatum-equiseti species complex</taxon>
    </lineage>
</organism>
<evidence type="ECO:0000259" key="2">
    <source>
        <dbReference type="Pfam" id="PF06985"/>
    </source>
</evidence>
<gene>
    <name evidence="3" type="ORF">FIE12Z_5123</name>
</gene>
<sequence length="453" mass="52349">MADHTHGIRYESLPKSFQDAVAVTRSIGVRYLWIDSLCIVQDDRLDWEIESSKMASIYSNAYLVLAASQATDSSEGFIDRKDVGLKSTMQLDPRNSVKMARMKNPDSTTSEIYSRHMSTDPTMGKSRHRWKITSSPLNQRGWVLQENILARRIVHFTESEMIWECVECLRCECMEVEADKSEATLWTEFSMVRNSRITGPTRESVQTVNMLYEQWRKLIGFYGRLILTKDSDRLPALSGLAKLCQSQGAGKYLAGLWENDLLKSLVWHIHTDEPVKRWDVYMAPSWSPFSVGYIKRWDGLIEAGCWYCYDEVYHERWGEPQAKILEAHCDPAGMDPTGAVKDGFLVLRGPMRKDDPDEEDHSWMVSDSDNLWEWNVWKYVSWDRPTEQVEHSEILFFLLWADFNMGYIRALCLIPVENAPGTYTRIGIVDSHFEDKGLGDFFKDTEEGEVRII</sequence>
<evidence type="ECO:0000313" key="4">
    <source>
        <dbReference type="Proteomes" id="UP000265631"/>
    </source>
</evidence>
<evidence type="ECO:0000313" key="3">
    <source>
        <dbReference type="EMBL" id="RFN50619.1"/>
    </source>
</evidence>
<proteinExistence type="predicted"/>
<dbReference type="PANTHER" id="PTHR33112:SF9">
    <property type="entry name" value="HETEROKARYON INCOMPATIBILITY DOMAIN-CONTAINING PROTEIN"/>
    <property type="match status" value="1"/>
</dbReference>
<feature type="domain" description="Heterokaryon incompatibility" evidence="2">
    <location>
        <begin position="10"/>
        <end position="146"/>
    </location>
</feature>
<accession>A0A395MTV5</accession>
<dbReference type="Proteomes" id="UP000265631">
    <property type="component" value="Unassembled WGS sequence"/>
</dbReference>
<evidence type="ECO:0000256" key="1">
    <source>
        <dbReference type="SAM" id="MobiDB-lite"/>
    </source>
</evidence>
<dbReference type="EMBL" id="PXXK01000131">
    <property type="protein sequence ID" value="RFN50619.1"/>
    <property type="molecule type" value="Genomic_DNA"/>
</dbReference>
<protein>
    <submittedName>
        <fullName evidence="3">Het-domain-containing protein</fullName>
    </submittedName>
</protein>